<reference evidence="1 2" key="3">
    <citation type="submission" date="2019-11" db="EMBL/GenBank/DDBJ databases">
        <title>A de novo genome assembly of a pear dwarfing rootstock.</title>
        <authorList>
            <person name="Wang F."/>
            <person name="Wang J."/>
            <person name="Li S."/>
            <person name="Zhang Y."/>
            <person name="Fang M."/>
            <person name="Ma L."/>
            <person name="Zhao Y."/>
            <person name="Jiang S."/>
        </authorList>
    </citation>
    <scope>NUCLEOTIDE SEQUENCE [LARGE SCALE GENOMIC DNA]</scope>
    <source>
        <strain evidence="1">S2</strain>
        <tissue evidence="1">Leaf</tissue>
    </source>
</reference>
<dbReference type="Proteomes" id="UP000327157">
    <property type="component" value="Chromosome 16"/>
</dbReference>
<gene>
    <name evidence="1" type="ORF">D8674_015882</name>
</gene>
<reference evidence="1 2" key="1">
    <citation type="submission" date="2019-09" db="EMBL/GenBank/DDBJ databases">
        <authorList>
            <person name="Ou C."/>
        </authorList>
    </citation>
    <scope>NUCLEOTIDE SEQUENCE [LARGE SCALE GENOMIC DNA]</scope>
    <source>
        <strain evidence="1">S2</strain>
        <tissue evidence="1">Leaf</tissue>
    </source>
</reference>
<reference evidence="2" key="2">
    <citation type="submission" date="2019-10" db="EMBL/GenBank/DDBJ databases">
        <title>A de novo genome assembly of a pear dwarfing rootstock.</title>
        <authorList>
            <person name="Wang F."/>
            <person name="Wang J."/>
            <person name="Li S."/>
            <person name="Zhang Y."/>
            <person name="Fang M."/>
            <person name="Ma L."/>
            <person name="Zhao Y."/>
            <person name="Jiang S."/>
        </authorList>
    </citation>
    <scope>NUCLEOTIDE SEQUENCE [LARGE SCALE GENOMIC DNA]</scope>
</reference>
<comment type="caution">
    <text evidence="1">The sequence shown here is derived from an EMBL/GenBank/DDBJ whole genome shotgun (WGS) entry which is preliminary data.</text>
</comment>
<evidence type="ECO:0000313" key="1">
    <source>
        <dbReference type="EMBL" id="KAB2624222.1"/>
    </source>
</evidence>
<evidence type="ECO:0000313" key="2">
    <source>
        <dbReference type="Proteomes" id="UP000327157"/>
    </source>
</evidence>
<dbReference type="EMBL" id="SMOL01000160">
    <property type="protein sequence ID" value="KAB2624222.1"/>
    <property type="molecule type" value="Genomic_DNA"/>
</dbReference>
<sequence>MRSVILSTEIYPQTCNQGRVEEERMTCSQKVDLPVPGAPTNITTTGFLCFSYAVKSYHRR</sequence>
<name>A0A5N5HDJ8_9ROSA</name>
<proteinExistence type="predicted"/>
<accession>A0A5N5HDJ8</accession>
<dbReference type="AlphaFoldDB" id="A0A5N5HDJ8"/>
<organism evidence="1 2">
    <name type="scientific">Pyrus ussuriensis x Pyrus communis</name>
    <dbReference type="NCBI Taxonomy" id="2448454"/>
    <lineage>
        <taxon>Eukaryota</taxon>
        <taxon>Viridiplantae</taxon>
        <taxon>Streptophyta</taxon>
        <taxon>Embryophyta</taxon>
        <taxon>Tracheophyta</taxon>
        <taxon>Spermatophyta</taxon>
        <taxon>Magnoliopsida</taxon>
        <taxon>eudicotyledons</taxon>
        <taxon>Gunneridae</taxon>
        <taxon>Pentapetalae</taxon>
        <taxon>rosids</taxon>
        <taxon>fabids</taxon>
        <taxon>Rosales</taxon>
        <taxon>Rosaceae</taxon>
        <taxon>Amygdaloideae</taxon>
        <taxon>Maleae</taxon>
        <taxon>Pyrus</taxon>
    </lineage>
</organism>
<keyword evidence="2" id="KW-1185">Reference proteome</keyword>
<protein>
    <submittedName>
        <fullName evidence="1">Uncharacterized protein</fullName>
    </submittedName>
</protein>